<dbReference type="AlphaFoldDB" id="A0ABD5Z8Z2"/>
<proteinExistence type="predicted"/>
<reference evidence="2 3" key="1">
    <citation type="journal article" date="2019" name="Int. J. Syst. Evol. Microbiol.">
        <title>The Global Catalogue of Microorganisms (GCM) 10K type strain sequencing project: providing services to taxonomists for standard genome sequencing and annotation.</title>
        <authorList>
            <consortium name="The Broad Institute Genomics Platform"/>
            <consortium name="The Broad Institute Genome Sequencing Center for Infectious Disease"/>
            <person name="Wu L."/>
            <person name="Ma J."/>
        </authorList>
    </citation>
    <scope>NUCLEOTIDE SEQUENCE [LARGE SCALE GENOMIC DNA]</scope>
    <source>
        <strain evidence="2 3">XZGYJ-43</strain>
    </source>
</reference>
<dbReference type="EMBL" id="JBHTAR010000011">
    <property type="protein sequence ID" value="MFC7201613.1"/>
    <property type="molecule type" value="Genomic_DNA"/>
</dbReference>
<protein>
    <submittedName>
        <fullName evidence="2">Uncharacterized protein</fullName>
    </submittedName>
</protein>
<evidence type="ECO:0000313" key="2">
    <source>
        <dbReference type="EMBL" id="MFC7201613.1"/>
    </source>
</evidence>
<organism evidence="2 3">
    <name type="scientific">Halospeciosus flavus</name>
    <dbReference type="NCBI Taxonomy" id="3032283"/>
    <lineage>
        <taxon>Archaea</taxon>
        <taxon>Methanobacteriati</taxon>
        <taxon>Methanobacteriota</taxon>
        <taxon>Stenosarchaea group</taxon>
        <taxon>Halobacteria</taxon>
        <taxon>Halobacteriales</taxon>
        <taxon>Halobacteriaceae</taxon>
        <taxon>Halospeciosus</taxon>
    </lineage>
</organism>
<keyword evidence="3" id="KW-1185">Reference proteome</keyword>
<dbReference type="RefSeq" id="WP_279528354.1">
    <property type="nucleotide sequence ID" value="NZ_CP122312.1"/>
</dbReference>
<keyword evidence="1" id="KW-1133">Transmembrane helix</keyword>
<feature type="transmembrane region" description="Helical" evidence="1">
    <location>
        <begin position="33"/>
        <end position="53"/>
    </location>
</feature>
<feature type="transmembrane region" description="Helical" evidence="1">
    <location>
        <begin position="6"/>
        <end position="26"/>
    </location>
</feature>
<keyword evidence="1" id="KW-0472">Membrane</keyword>
<evidence type="ECO:0000256" key="1">
    <source>
        <dbReference type="SAM" id="Phobius"/>
    </source>
</evidence>
<gene>
    <name evidence="2" type="ORF">ACFQJ9_19745</name>
</gene>
<sequence length="67" mass="7485">MHQWLSAFLGTILIRVITGGAVLTGMKLAWEGLYLFAAVVLVPLLVFLVWQAWEAFQTDHLVTAEDL</sequence>
<accession>A0ABD5Z8Z2</accession>
<name>A0ABD5Z8Z2_9EURY</name>
<keyword evidence="1" id="KW-0812">Transmembrane</keyword>
<dbReference type="Proteomes" id="UP001596447">
    <property type="component" value="Unassembled WGS sequence"/>
</dbReference>
<comment type="caution">
    <text evidence="2">The sequence shown here is derived from an EMBL/GenBank/DDBJ whole genome shotgun (WGS) entry which is preliminary data.</text>
</comment>
<evidence type="ECO:0000313" key="3">
    <source>
        <dbReference type="Proteomes" id="UP001596447"/>
    </source>
</evidence>